<gene>
    <name evidence="7" type="ORF">SBRCBS47491_003696</name>
</gene>
<evidence type="ECO:0000313" key="7">
    <source>
        <dbReference type="EMBL" id="CAK7219000.1"/>
    </source>
</evidence>
<dbReference type="Proteomes" id="UP001642406">
    <property type="component" value="Unassembled WGS sequence"/>
</dbReference>
<evidence type="ECO:0000256" key="2">
    <source>
        <dbReference type="ARBA" id="ARBA00022630"/>
    </source>
</evidence>
<keyword evidence="2" id="KW-0285">Flavoprotein</keyword>
<name>A0ABP0BHM4_9PEZI</name>
<evidence type="ECO:0000313" key="8">
    <source>
        <dbReference type="Proteomes" id="UP001642406"/>
    </source>
</evidence>
<evidence type="ECO:0008006" key="9">
    <source>
        <dbReference type="Google" id="ProtNLM"/>
    </source>
</evidence>
<dbReference type="Pfam" id="PF00743">
    <property type="entry name" value="FMO-like"/>
    <property type="match status" value="1"/>
</dbReference>
<evidence type="ECO:0000256" key="6">
    <source>
        <dbReference type="SAM" id="Phobius"/>
    </source>
</evidence>
<dbReference type="SUPFAM" id="SSF51905">
    <property type="entry name" value="FAD/NAD(P)-binding domain"/>
    <property type="match status" value="2"/>
</dbReference>
<evidence type="ECO:0000256" key="1">
    <source>
        <dbReference type="ARBA" id="ARBA00010139"/>
    </source>
</evidence>
<keyword evidence="6" id="KW-0812">Transmembrane</keyword>
<comment type="caution">
    <text evidence="7">The sequence shown here is derived from an EMBL/GenBank/DDBJ whole genome shotgun (WGS) entry which is preliminary data.</text>
</comment>
<comment type="similarity">
    <text evidence="1">Belongs to the FAD-binding monooxygenase family.</text>
</comment>
<dbReference type="EMBL" id="CAWUHC010000025">
    <property type="protein sequence ID" value="CAK7219000.1"/>
    <property type="molecule type" value="Genomic_DNA"/>
</dbReference>
<organism evidence="7 8">
    <name type="scientific">Sporothrix bragantina</name>
    <dbReference type="NCBI Taxonomy" id="671064"/>
    <lineage>
        <taxon>Eukaryota</taxon>
        <taxon>Fungi</taxon>
        <taxon>Dikarya</taxon>
        <taxon>Ascomycota</taxon>
        <taxon>Pezizomycotina</taxon>
        <taxon>Sordariomycetes</taxon>
        <taxon>Sordariomycetidae</taxon>
        <taxon>Ophiostomatales</taxon>
        <taxon>Ophiostomataceae</taxon>
        <taxon>Sporothrix</taxon>
    </lineage>
</organism>
<dbReference type="Gene3D" id="3.50.50.60">
    <property type="entry name" value="FAD/NAD(P)-binding domain"/>
    <property type="match status" value="2"/>
</dbReference>
<evidence type="ECO:0000256" key="3">
    <source>
        <dbReference type="ARBA" id="ARBA00022827"/>
    </source>
</evidence>
<sequence length="610" mass="66943">MTANGTNGHANGVNGVNGTNGVNGHINGNGAVTPYRYSHTYLRKARPLRIAIIGCGVSGIAAVHMFKERFRAPGQDLPIELVIYEKNKSIGGTWYENRYPGCSCDVPSHSYTFSWDGNPYFSRVYVGAPELYDYFTDRAEAYGVPEFVRLEHQVESATWNDTTGQYSLVVKDLATGTLVEDKAEVVINASGVLNSWKWPDFPGLETFAGTLLHSANYDTSADLSGKTVGVVGTGSSGIQLVPQVQAVAKQMHTFHRSATFVTPELALEMAPKGRDTVYSPEQQEEWATNPASFLAMRKKATHILNTGFEVIYKDSDAQKEMLEKIKEQMRARLAAKPELIPALIPDFALGCRRFTPGDGYLEALCADNATVHTQGVVRVEPTGVVLQDGTAVPLDVLVCATGFNTSFVPPFRLTGLDGAVLNEVWKNNGPAAYMGVAAAGFPNYFMTTGPNCPAAHGTFIPCIEAYLTYAFSAAERLMTEDIKSITVKQAAVDDFQAHKDDIVKDLVWTSGCRSWYKNGTVDGKVWGPWPGSGPHFVESIAQPRWEDYDFTYRSGNRFQYLGDGRTLRELQGGDLSWFIKPQERTEYTRPKQRSAVNGHLVNGGCSNHTH</sequence>
<evidence type="ECO:0000256" key="5">
    <source>
        <dbReference type="SAM" id="MobiDB-lite"/>
    </source>
</evidence>
<feature type="transmembrane region" description="Helical" evidence="6">
    <location>
        <begin position="48"/>
        <end position="66"/>
    </location>
</feature>
<keyword evidence="3" id="KW-0274">FAD</keyword>
<dbReference type="PANTHER" id="PTHR42877:SF11">
    <property type="entry name" value="MONOOXYGENASE, PUTATIVE (AFU_ORTHOLOGUE AFUA_6G13790)-RELATED"/>
    <property type="match status" value="1"/>
</dbReference>
<dbReference type="PANTHER" id="PTHR42877">
    <property type="entry name" value="L-ORNITHINE N(5)-MONOOXYGENASE-RELATED"/>
    <property type="match status" value="1"/>
</dbReference>
<dbReference type="InterPro" id="IPR051209">
    <property type="entry name" value="FAD-bind_Monooxygenase_sf"/>
</dbReference>
<keyword evidence="6" id="KW-1133">Transmembrane helix</keyword>
<protein>
    <recommendedName>
        <fullName evidence="9">Cyclohexanone monooxygenase</fullName>
    </recommendedName>
</protein>
<dbReference type="InterPro" id="IPR020946">
    <property type="entry name" value="Flavin_mOase-like"/>
</dbReference>
<accession>A0ABP0BHM4</accession>
<keyword evidence="4" id="KW-0560">Oxidoreductase</keyword>
<dbReference type="InterPro" id="IPR036188">
    <property type="entry name" value="FAD/NAD-bd_sf"/>
</dbReference>
<reference evidence="7 8" key="1">
    <citation type="submission" date="2024-01" db="EMBL/GenBank/DDBJ databases">
        <authorList>
            <person name="Allen C."/>
            <person name="Tagirdzhanova G."/>
        </authorList>
    </citation>
    <scope>NUCLEOTIDE SEQUENCE [LARGE SCALE GENOMIC DNA]</scope>
</reference>
<proteinExistence type="inferred from homology"/>
<feature type="region of interest" description="Disordered" evidence="5">
    <location>
        <begin position="1"/>
        <end position="20"/>
    </location>
</feature>
<evidence type="ECO:0000256" key="4">
    <source>
        <dbReference type="ARBA" id="ARBA00023002"/>
    </source>
</evidence>
<keyword evidence="8" id="KW-1185">Reference proteome</keyword>
<keyword evidence="6" id="KW-0472">Membrane</keyword>